<dbReference type="InterPro" id="IPR007410">
    <property type="entry name" value="LpqE-like"/>
</dbReference>
<dbReference type="Pfam" id="PF04314">
    <property type="entry name" value="PCuAC"/>
    <property type="match status" value="1"/>
</dbReference>
<reference evidence="2 3" key="1">
    <citation type="submission" date="2020-08" db="EMBL/GenBank/DDBJ databases">
        <title>Bridging the membrane lipid divide: bacteria of the FCB group superphylum have the potential to synthesize archaeal ether lipids.</title>
        <authorList>
            <person name="Villanueva L."/>
            <person name="Von Meijenfeldt F.A.B."/>
            <person name="Westbye A.B."/>
            <person name="Yadav S."/>
            <person name="Hopmans E.C."/>
            <person name="Dutilh B.E."/>
            <person name="Sinninghe Damste J.S."/>
        </authorList>
    </citation>
    <scope>NUCLEOTIDE SEQUENCE [LARGE SCALE GENOMIC DNA]</scope>
    <source>
        <strain evidence="2">NIOZ-UU36</strain>
    </source>
</reference>
<dbReference type="InterPro" id="IPR058248">
    <property type="entry name" value="Lxx211020-like"/>
</dbReference>
<feature type="chain" id="PRO_5035161260" evidence="1">
    <location>
        <begin position="25"/>
        <end position="144"/>
    </location>
</feature>
<dbReference type="PANTHER" id="PTHR36302:SF1">
    <property type="entry name" value="COPPER CHAPERONE PCU(A)C"/>
    <property type="match status" value="1"/>
</dbReference>
<protein>
    <submittedName>
        <fullName evidence="2">Copper chaperone PCu(A)C</fullName>
    </submittedName>
</protein>
<dbReference type="PANTHER" id="PTHR36302">
    <property type="entry name" value="BLR7088 PROTEIN"/>
    <property type="match status" value="1"/>
</dbReference>
<dbReference type="SUPFAM" id="SSF110087">
    <property type="entry name" value="DR1885-like metal-binding protein"/>
    <property type="match status" value="1"/>
</dbReference>
<evidence type="ECO:0000256" key="1">
    <source>
        <dbReference type="SAM" id="SignalP"/>
    </source>
</evidence>
<dbReference type="PROSITE" id="PS51257">
    <property type="entry name" value="PROKAR_LIPOPROTEIN"/>
    <property type="match status" value="1"/>
</dbReference>
<comment type="caution">
    <text evidence="2">The sequence shown here is derived from an EMBL/GenBank/DDBJ whole genome shotgun (WGS) entry which is preliminary data.</text>
</comment>
<evidence type="ECO:0000313" key="2">
    <source>
        <dbReference type="EMBL" id="MBC8334612.1"/>
    </source>
</evidence>
<organism evidence="2 3">
    <name type="scientific">Candidatus Desulfolinea nitratireducens</name>
    <dbReference type="NCBI Taxonomy" id="2841698"/>
    <lineage>
        <taxon>Bacteria</taxon>
        <taxon>Bacillati</taxon>
        <taxon>Chloroflexota</taxon>
        <taxon>Anaerolineae</taxon>
        <taxon>Anaerolineales</taxon>
        <taxon>Anaerolineales incertae sedis</taxon>
        <taxon>Candidatus Desulfolinea</taxon>
    </lineage>
</organism>
<feature type="signal peptide" evidence="1">
    <location>
        <begin position="1"/>
        <end position="24"/>
    </location>
</feature>
<dbReference type="Proteomes" id="UP000614469">
    <property type="component" value="Unassembled WGS sequence"/>
</dbReference>
<dbReference type="InterPro" id="IPR036182">
    <property type="entry name" value="PCuAC_sf"/>
</dbReference>
<dbReference type="EMBL" id="JACNJN010000072">
    <property type="protein sequence ID" value="MBC8334612.1"/>
    <property type="molecule type" value="Genomic_DNA"/>
</dbReference>
<gene>
    <name evidence="2" type="ORF">H8E29_05055</name>
</gene>
<keyword evidence="1" id="KW-0732">Signal</keyword>
<dbReference type="Gene3D" id="2.60.40.1890">
    <property type="entry name" value="PCu(A)C copper chaperone"/>
    <property type="match status" value="1"/>
</dbReference>
<sequence>MMKSSLLFILTILVLILAACGASAGNDSLEISDVWARPGLADGNGAVYFLIDNSTGEEDTLISASSDIAQAVEIHISMMDGEVMQMKPQHEVSIPVGKTEFKPGGLHVMLIGLHDDLNTGDNFQITLKFQTAGEEILEVTVKKP</sequence>
<proteinExistence type="predicted"/>
<accession>A0A8J6NIT9</accession>
<evidence type="ECO:0000313" key="3">
    <source>
        <dbReference type="Proteomes" id="UP000614469"/>
    </source>
</evidence>
<dbReference type="AlphaFoldDB" id="A0A8J6NIT9"/>
<name>A0A8J6NIT9_9CHLR</name>